<comment type="caution">
    <text evidence="2">The sequence shown here is derived from an EMBL/GenBank/DDBJ whole genome shotgun (WGS) entry which is preliminary data.</text>
</comment>
<reference evidence="2 3" key="1">
    <citation type="submission" date="2018-09" db="EMBL/GenBank/DDBJ databases">
        <title>Micromonospora sp. nov. MS1-9, isolated from a root of Musa sp.</title>
        <authorList>
            <person name="Kuncharoen N."/>
            <person name="Kudo T."/>
            <person name="Ohkuma M."/>
            <person name="Yuki M."/>
            <person name="Tanasupawat S."/>
        </authorList>
    </citation>
    <scope>NUCLEOTIDE SEQUENCE [LARGE SCALE GENOMIC DNA]</scope>
    <source>
        <strain evidence="2 3">NGC1-4</strain>
    </source>
</reference>
<name>A0ABX9QXL0_9ACTN</name>
<feature type="transmembrane region" description="Helical" evidence="1">
    <location>
        <begin position="47"/>
        <end position="71"/>
    </location>
</feature>
<dbReference type="Proteomes" id="UP000271548">
    <property type="component" value="Unassembled WGS sequence"/>
</dbReference>
<dbReference type="EMBL" id="RAZS01000012">
    <property type="protein sequence ID" value="RKN14976.1"/>
    <property type="molecule type" value="Genomic_DNA"/>
</dbReference>
<organism evidence="2 3">
    <name type="scientific">Micromonospora musae</name>
    <dbReference type="NCBI Taxonomy" id="1894970"/>
    <lineage>
        <taxon>Bacteria</taxon>
        <taxon>Bacillati</taxon>
        <taxon>Actinomycetota</taxon>
        <taxon>Actinomycetes</taxon>
        <taxon>Micromonosporales</taxon>
        <taxon>Micromonosporaceae</taxon>
        <taxon>Micromonospora</taxon>
    </lineage>
</organism>
<feature type="transmembrane region" description="Helical" evidence="1">
    <location>
        <begin position="165"/>
        <end position="189"/>
    </location>
</feature>
<feature type="transmembrane region" description="Helical" evidence="1">
    <location>
        <begin position="109"/>
        <end position="128"/>
    </location>
</feature>
<keyword evidence="1" id="KW-0812">Transmembrane</keyword>
<evidence type="ECO:0000313" key="3">
    <source>
        <dbReference type="Proteomes" id="UP000271548"/>
    </source>
</evidence>
<dbReference type="RefSeq" id="WP_120682662.1">
    <property type="nucleotide sequence ID" value="NZ_RAZS01000012.1"/>
</dbReference>
<feature type="transmembrane region" description="Helical" evidence="1">
    <location>
        <begin position="201"/>
        <end position="221"/>
    </location>
</feature>
<dbReference type="InterPro" id="IPR010640">
    <property type="entry name" value="Low_temperature_requirement_A"/>
</dbReference>
<evidence type="ECO:0000256" key="1">
    <source>
        <dbReference type="SAM" id="Phobius"/>
    </source>
</evidence>
<dbReference type="PANTHER" id="PTHR36840:SF1">
    <property type="entry name" value="BLL5714 PROTEIN"/>
    <property type="match status" value="1"/>
</dbReference>
<feature type="transmembrane region" description="Helical" evidence="1">
    <location>
        <begin position="83"/>
        <end position="103"/>
    </location>
</feature>
<dbReference type="PANTHER" id="PTHR36840">
    <property type="entry name" value="BLL5714 PROTEIN"/>
    <property type="match status" value="1"/>
</dbReference>
<feature type="transmembrane region" description="Helical" evidence="1">
    <location>
        <begin position="227"/>
        <end position="250"/>
    </location>
</feature>
<feature type="transmembrane region" description="Helical" evidence="1">
    <location>
        <begin position="271"/>
        <end position="292"/>
    </location>
</feature>
<feature type="transmembrane region" description="Helical" evidence="1">
    <location>
        <begin position="304"/>
        <end position="325"/>
    </location>
</feature>
<protein>
    <submittedName>
        <fullName evidence="2">Low temperature requirement protein A</fullName>
    </submittedName>
</protein>
<proteinExistence type="predicted"/>
<feature type="transmembrane region" description="Helical" evidence="1">
    <location>
        <begin position="337"/>
        <end position="354"/>
    </location>
</feature>
<evidence type="ECO:0000313" key="2">
    <source>
        <dbReference type="EMBL" id="RKN14976.1"/>
    </source>
</evidence>
<gene>
    <name evidence="2" type="ORF">D7147_27250</name>
</gene>
<accession>A0ABX9QXL0</accession>
<sequence length="385" mass="40987">MNGGGVAAGSRGYAEARRSSWLELFFDLVFVVAVFQLGGLLNEDPSIHGVLVFAGLMTTIWWLWFSFSYFADLFDDDRPPSRFVQLVAMLGVLALAASLYGGVADDPALFALVYGLLLALLAGMYGVVGWRRREAREFCWWNAAGFLLGAVLWFSSLLAPAPARYALWGVGLALNAAVAGPLAYTWAGRAPVQRSHMPERFGLFTIVVLGEAVLAVANGIGDTGWRPAAAAVGVGGFVIACGIWWVYFASTFDQEAGNRALRGGRGAVVRSYLYAYGHLLVYGSIVASGVAVEVAAREAVHGDHGVAGPLLAGSQLTLILGCIVVYRGFDVRVSRRVAFTQVGLAVAAVVIGLGGLPPPATVLLVAVAWVTLALVEWRSPPVWRR</sequence>
<feature type="transmembrane region" description="Helical" evidence="1">
    <location>
        <begin position="140"/>
        <end position="159"/>
    </location>
</feature>
<keyword evidence="3" id="KW-1185">Reference proteome</keyword>
<keyword evidence="1" id="KW-1133">Transmembrane helix</keyword>
<keyword evidence="1" id="KW-0472">Membrane</keyword>
<dbReference type="Pfam" id="PF06772">
    <property type="entry name" value="LtrA"/>
    <property type="match status" value="1"/>
</dbReference>
<feature type="transmembrane region" description="Helical" evidence="1">
    <location>
        <begin position="21"/>
        <end position="41"/>
    </location>
</feature>